<dbReference type="NCBIfam" id="TIGR01814">
    <property type="entry name" value="kynureninase"/>
    <property type="match status" value="1"/>
</dbReference>
<dbReference type="Pfam" id="PF22580">
    <property type="entry name" value="KYNU_C"/>
    <property type="match status" value="1"/>
</dbReference>
<dbReference type="InterPro" id="IPR015424">
    <property type="entry name" value="PyrdxlP-dep_Trfase"/>
</dbReference>
<dbReference type="Gene3D" id="3.90.1150.10">
    <property type="entry name" value="Aspartate Aminotransferase, domain 1"/>
    <property type="match status" value="1"/>
</dbReference>
<dbReference type="FunFam" id="3.40.640.10:FF:000031">
    <property type="entry name" value="Kynureninase"/>
    <property type="match status" value="1"/>
</dbReference>
<comment type="function">
    <text evidence="4 6">Catalyzes the cleavage of L-kynurenine (L-Kyn) and L-3-hydroxykynurenine (L-3OHKyn) into anthranilic acid (AA) and 3-hydroxyanthranilic acid (3-OHAA), respectively.</text>
</comment>
<comment type="caution">
    <text evidence="4">Lacks conserved residue(s) required for the propagation of feature annotation.</text>
</comment>
<dbReference type="UniPathway" id="UPA00334">
    <property type="reaction ID" value="UER00455"/>
</dbReference>
<protein>
    <recommendedName>
        <fullName evidence="4 5">Kynureninase</fullName>
        <ecNumber evidence="4 5">3.7.1.3</ecNumber>
    </recommendedName>
    <alternativeName>
        <fullName evidence="4">L-kynurenine hydrolase</fullName>
    </alternativeName>
</protein>
<comment type="catalytic activity">
    <reaction evidence="6">
        <text>3-hydroxy-L-kynurenine + H2O = 3-hydroxyanthranilate + L-alanine + H(+)</text>
        <dbReference type="Rhea" id="RHEA:25143"/>
        <dbReference type="ChEBI" id="CHEBI:15377"/>
        <dbReference type="ChEBI" id="CHEBI:15378"/>
        <dbReference type="ChEBI" id="CHEBI:36559"/>
        <dbReference type="ChEBI" id="CHEBI:57972"/>
        <dbReference type="ChEBI" id="CHEBI:58125"/>
        <dbReference type="EC" id="3.7.1.3"/>
    </reaction>
</comment>
<accession>A0A5C6RVK8</accession>
<organism evidence="7 8">
    <name type="scientific">Vicingus serpentipes</name>
    <dbReference type="NCBI Taxonomy" id="1926625"/>
    <lineage>
        <taxon>Bacteria</taxon>
        <taxon>Pseudomonadati</taxon>
        <taxon>Bacteroidota</taxon>
        <taxon>Flavobacteriia</taxon>
        <taxon>Flavobacteriales</taxon>
        <taxon>Vicingaceae</taxon>
        <taxon>Vicingus</taxon>
    </lineage>
</organism>
<dbReference type="PANTHER" id="PTHR14084">
    <property type="entry name" value="KYNURENINASE"/>
    <property type="match status" value="1"/>
</dbReference>
<dbReference type="Gene3D" id="3.40.640.10">
    <property type="entry name" value="Type I PLP-dependent aspartate aminotransferase-like (Major domain)"/>
    <property type="match status" value="1"/>
</dbReference>
<dbReference type="SUPFAM" id="SSF53383">
    <property type="entry name" value="PLP-dependent transferases"/>
    <property type="match status" value="1"/>
</dbReference>
<evidence type="ECO:0000256" key="2">
    <source>
        <dbReference type="ARBA" id="ARBA00022801"/>
    </source>
</evidence>
<evidence type="ECO:0000256" key="6">
    <source>
        <dbReference type="PIRNR" id="PIRNR038800"/>
    </source>
</evidence>
<dbReference type="EC" id="3.7.1.3" evidence="4 5"/>
<comment type="caution">
    <text evidence="7">The sequence shown here is derived from an EMBL/GenBank/DDBJ whole genome shotgun (WGS) entry which is preliminary data.</text>
</comment>
<feature type="binding site" evidence="4">
    <location>
        <position position="106"/>
    </location>
    <ligand>
        <name>pyridoxal 5'-phosphate</name>
        <dbReference type="ChEBI" id="CHEBI:597326"/>
    </ligand>
</feature>
<dbReference type="GO" id="GO:0019441">
    <property type="term" value="P:L-tryptophan catabolic process to kynurenine"/>
    <property type="evidence" value="ECO:0007669"/>
    <property type="project" value="TreeGrafter"/>
</dbReference>
<comment type="similarity">
    <text evidence="4 6">Belongs to the kynureninase family.</text>
</comment>
<dbReference type="PANTHER" id="PTHR14084:SF0">
    <property type="entry name" value="KYNURENINASE"/>
    <property type="match status" value="1"/>
</dbReference>
<comment type="subunit">
    <text evidence="4 6">Homodimer.</text>
</comment>
<name>A0A5C6RVK8_9FLAO</name>
<dbReference type="GO" id="GO:0030170">
    <property type="term" value="F:pyridoxal phosphate binding"/>
    <property type="evidence" value="ECO:0007669"/>
    <property type="project" value="UniProtKB-UniRule"/>
</dbReference>
<sequence>MNYQNSLEFARQQDEQDELKDYRNKFYIPVIDGKETIYFTGNSLGLQPKSTKDYINIELEDWAKWGVEGHFHGRNPWFAYHEMFAAPVAKIVGALPKEVVVMNNLTVNLNLLLVSFYRPTPQRYKILCEAKAFPSDQYALEMQVKSAGLNPDEAIIEIAPREGERTIRHEDIISAIEEAGDTLACVMIGGVNYFTGQVFDMKAITEAAHKVGANCGFDLAHGAGNIELKLHEWNVDFACWCSYKYLNSGPGGVSGAFVHERHCNNTDLPRFAGWWGHDKDSRFLMEKGFQPMKSAEAWQMSNAPILTMAAHKASIDIFEEVGMEKLLKKQKALSGYLEFIVDNINASLSGTDKSLEIITPRNWKERGCQVSVIAHGYGKDLFNELTNEGVISDWREPNAIRMAPVPLYNSFEDVYRFGQILSNALKK</sequence>
<dbReference type="GO" id="GO:0097053">
    <property type="term" value="P:L-kynurenine catabolic process"/>
    <property type="evidence" value="ECO:0007669"/>
    <property type="project" value="UniProtKB-UniRule"/>
</dbReference>
<dbReference type="Proteomes" id="UP000321721">
    <property type="component" value="Unassembled WGS sequence"/>
</dbReference>
<keyword evidence="3 4" id="KW-0663">Pyridoxal phosphate</keyword>
<feature type="binding site" evidence="4">
    <location>
        <position position="218"/>
    </location>
    <ligand>
        <name>pyridoxal 5'-phosphate</name>
        <dbReference type="ChEBI" id="CHEBI:597326"/>
    </ligand>
</feature>
<evidence type="ECO:0000256" key="4">
    <source>
        <dbReference type="HAMAP-Rule" id="MF_01970"/>
    </source>
</evidence>
<dbReference type="OrthoDB" id="9812626at2"/>
<feature type="binding site" evidence="4">
    <location>
        <position position="221"/>
    </location>
    <ligand>
        <name>pyridoxal 5'-phosphate</name>
        <dbReference type="ChEBI" id="CHEBI:597326"/>
    </ligand>
</feature>
<feature type="binding site" evidence="4">
    <location>
        <begin position="133"/>
        <end position="136"/>
    </location>
    <ligand>
        <name>pyridoxal 5'-phosphate</name>
        <dbReference type="ChEBI" id="CHEBI:597326"/>
    </ligand>
</feature>
<comment type="pathway">
    <text evidence="4 6">Cofactor biosynthesis; NAD(+) biosynthesis; quinolinate from L-kynurenine: step 2/3.</text>
</comment>
<comment type="cofactor">
    <cofactor evidence="4 6">
        <name>pyridoxal 5'-phosphate</name>
        <dbReference type="ChEBI" id="CHEBI:597326"/>
    </cofactor>
</comment>
<dbReference type="InterPro" id="IPR015421">
    <property type="entry name" value="PyrdxlP-dep_Trfase_major"/>
</dbReference>
<gene>
    <name evidence="4 7" type="primary">kynU</name>
    <name evidence="7" type="ORF">FRY74_08135</name>
</gene>
<dbReference type="RefSeq" id="WP_147100365.1">
    <property type="nucleotide sequence ID" value="NZ_VOOS01000003.1"/>
</dbReference>
<feature type="binding site" evidence="4">
    <location>
        <position position="302"/>
    </location>
    <ligand>
        <name>pyridoxal 5'-phosphate</name>
        <dbReference type="ChEBI" id="CHEBI:597326"/>
    </ligand>
</feature>
<feature type="modified residue" description="N6-(pyridoxal phosphate)lysine" evidence="4">
    <location>
        <position position="244"/>
    </location>
</feature>
<dbReference type="GO" id="GO:0009435">
    <property type="term" value="P:NAD+ biosynthetic process"/>
    <property type="evidence" value="ECO:0007669"/>
    <property type="project" value="UniProtKB-UniRule"/>
</dbReference>
<dbReference type="GO" id="GO:0019805">
    <property type="term" value="P:quinolinate biosynthetic process"/>
    <property type="evidence" value="ECO:0007669"/>
    <property type="project" value="UniProtKB-UniRule"/>
</dbReference>
<dbReference type="UniPathway" id="UPA00253">
    <property type="reaction ID" value="UER00329"/>
</dbReference>
<proteinExistence type="inferred from homology"/>
<evidence type="ECO:0000256" key="5">
    <source>
        <dbReference type="NCBIfam" id="TIGR01814"/>
    </source>
</evidence>
<evidence type="ECO:0000313" key="8">
    <source>
        <dbReference type="Proteomes" id="UP000321721"/>
    </source>
</evidence>
<dbReference type="GO" id="GO:0043420">
    <property type="term" value="P:anthranilate metabolic process"/>
    <property type="evidence" value="ECO:0007669"/>
    <property type="project" value="TreeGrafter"/>
</dbReference>
<dbReference type="PIRSF" id="PIRSF038800">
    <property type="entry name" value="KYNU"/>
    <property type="match status" value="1"/>
</dbReference>
<feature type="binding site" evidence="4">
    <location>
        <position position="243"/>
    </location>
    <ligand>
        <name>pyridoxal 5'-phosphate</name>
        <dbReference type="ChEBI" id="CHEBI:597326"/>
    </ligand>
</feature>
<dbReference type="GO" id="GO:0005737">
    <property type="term" value="C:cytoplasm"/>
    <property type="evidence" value="ECO:0007669"/>
    <property type="project" value="UniProtKB-UniRule"/>
</dbReference>
<reference evidence="7 8" key="1">
    <citation type="submission" date="2019-08" db="EMBL/GenBank/DDBJ databases">
        <title>Genome of Vicingus serpentipes NCIMB 15042.</title>
        <authorList>
            <person name="Bowman J.P."/>
        </authorList>
    </citation>
    <scope>NUCLEOTIDE SEQUENCE [LARGE SCALE GENOMIC DNA]</scope>
    <source>
        <strain evidence="7 8">NCIMB 15042</strain>
    </source>
</reference>
<evidence type="ECO:0000256" key="1">
    <source>
        <dbReference type="ARBA" id="ARBA00022642"/>
    </source>
</evidence>
<keyword evidence="1 4" id="KW-0662">Pyridine nucleotide biosynthesis</keyword>
<keyword evidence="8" id="KW-1185">Reference proteome</keyword>
<dbReference type="AlphaFoldDB" id="A0A5C6RVK8"/>
<dbReference type="HAMAP" id="MF_01970">
    <property type="entry name" value="Kynureninase"/>
    <property type="match status" value="1"/>
</dbReference>
<dbReference type="GO" id="GO:0030429">
    <property type="term" value="F:kynureninase activity"/>
    <property type="evidence" value="ECO:0007669"/>
    <property type="project" value="UniProtKB-UniRule"/>
</dbReference>
<evidence type="ECO:0000256" key="3">
    <source>
        <dbReference type="ARBA" id="ARBA00022898"/>
    </source>
</evidence>
<keyword evidence="2 4" id="KW-0378">Hydrolase</keyword>
<feature type="binding site" evidence="4">
    <location>
        <position position="105"/>
    </location>
    <ligand>
        <name>pyridoxal 5'-phosphate</name>
        <dbReference type="ChEBI" id="CHEBI:597326"/>
    </ligand>
</feature>
<comment type="pathway">
    <text evidence="4 6">Amino-acid degradation; L-kynurenine degradation; L-alanine and anthranilate from L-kynurenine: step 1/1.</text>
</comment>
<dbReference type="InterPro" id="IPR015422">
    <property type="entry name" value="PyrdxlP-dep_Trfase_small"/>
</dbReference>
<dbReference type="EMBL" id="VOOS01000003">
    <property type="protein sequence ID" value="TXB65382.1"/>
    <property type="molecule type" value="Genomic_DNA"/>
</dbReference>
<dbReference type="InterPro" id="IPR010111">
    <property type="entry name" value="Kynureninase"/>
</dbReference>
<comment type="catalytic activity">
    <reaction evidence="4 6">
        <text>L-kynurenine + H2O = anthranilate + L-alanine + H(+)</text>
        <dbReference type="Rhea" id="RHEA:16813"/>
        <dbReference type="ChEBI" id="CHEBI:15377"/>
        <dbReference type="ChEBI" id="CHEBI:15378"/>
        <dbReference type="ChEBI" id="CHEBI:16567"/>
        <dbReference type="ChEBI" id="CHEBI:57959"/>
        <dbReference type="ChEBI" id="CHEBI:57972"/>
        <dbReference type="EC" id="3.7.1.3"/>
    </reaction>
</comment>
<evidence type="ECO:0000313" key="7">
    <source>
        <dbReference type="EMBL" id="TXB65382.1"/>
    </source>
</evidence>
<feature type="binding site" evidence="4">
    <location>
        <position position="274"/>
    </location>
    <ligand>
        <name>pyridoxal 5'-phosphate</name>
        <dbReference type="ChEBI" id="CHEBI:597326"/>
    </ligand>
</feature>